<evidence type="ECO:0000313" key="1">
    <source>
        <dbReference type="EMBL" id="KAJ2801922.1"/>
    </source>
</evidence>
<keyword evidence="2" id="KW-1185">Reference proteome</keyword>
<protein>
    <submittedName>
        <fullName evidence="1">Translation machinery-associated protein 46</fullName>
    </submittedName>
</protein>
<comment type="caution">
    <text evidence="1">The sequence shown here is derived from an EMBL/GenBank/DDBJ whole genome shotgun (WGS) entry which is preliminary data.</text>
</comment>
<sequence>MPPKKQAQGSKKTEDKQKKKVIEDKTFGLKNKNKSAKVAKYVQQVEKQVMDSGNRKAQKDAADRKAAQAEKRETERKKQEELAELFKPVQLAQKVPFGVDPKSVLCVNFRSGHCERGAKCKFSHDPNVGRKGTKVDLYTDKRDQQLADDTMDKWDQGRLEEVVLSKHGNPQTTTAIVCKFFLEAIEAGKYGWFWECPNAGDKCKYKHALPPGFVLKKERAVEDKVEISLEEFLETERHKLGGKLTPVTLESFAKWKDARKERRDAEAASARQAKERAYRAGKLANMSGRDYFEFNPALDAGDDDDEGDSFDLAQYRNAEGGYQQDQAEYGDGAAQAAAVDELGEAVGELGEAVGELGEAVGELGIAGGEQAGL</sequence>
<gene>
    <name evidence="1" type="primary">TMA46</name>
    <name evidence="1" type="ORF">H4R21_002616</name>
</gene>
<evidence type="ECO:0000313" key="2">
    <source>
        <dbReference type="Proteomes" id="UP001140087"/>
    </source>
</evidence>
<proteinExistence type="predicted"/>
<dbReference type="Proteomes" id="UP001140087">
    <property type="component" value="Unassembled WGS sequence"/>
</dbReference>
<organism evidence="1 2">
    <name type="scientific">Coemansia helicoidea</name>
    <dbReference type="NCBI Taxonomy" id="1286919"/>
    <lineage>
        <taxon>Eukaryota</taxon>
        <taxon>Fungi</taxon>
        <taxon>Fungi incertae sedis</taxon>
        <taxon>Zoopagomycota</taxon>
        <taxon>Kickxellomycotina</taxon>
        <taxon>Kickxellomycetes</taxon>
        <taxon>Kickxellales</taxon>
        <taxon>Kickxellaceae</taxon>
        <taxon>Coemansia</taxon>
    </lineage>
</organism>
<accession>A0ACC1L762</accession>
<name>A0ACC1L762_9FUNG</name>
<dbReference type="EMBL" id="JANBUN010000694">
    <property type="protein sequence ID" value="KAJ2801922.1"/>
    <property type="molecule type" value="Genomic_DNA"/>
</dbReference>
<reference evidence="1" key="1">
    <citation type="submission" date="2022-07" db="EMBL/GenBank/DDBJ databases">
        <title>Phylogenomic reconstructions and comparative analyses of Kickxellomycotina fungi.</title>
        <authorList>
            <person name="Reynolds N.K."/>
            <person name="Stajich J.E."/>
            <person name="Barry K."/>
            <person name="Grigoriev I.V."/>
            <person name="Crous P."/>
            <person name="Smith M.E."/>
        </authorList>
    </citation>
    <scope>NUCLEOTIDE SEQUENCE</scope>
    <source>
        <strain evidence="1">BCRC 34780</strain>
    </source>
</reference>